<feature type="transmembrane region" description="Helical" evidence="1">
    <location>
        <begin position="262"/>
        <end position="281"/>
    </location>
</feature>
<feature type="transmembrane region" description="Helical" evidence="1">
    <location>
        <begin position="149"/>
        <end position="169"/>
    </location>
</feature>
<comment type="caution">
    <text evidence="2">The sequence shown here is derived from an EMBL/GenBank/DDBJ whole genome shotgun (WGS) entry which is preliminary data.</text>
</comment>
<organism evidence="2 3">
    <name type="scientific">Pegethrix bostrychoides GSE-TBD4-15B</name>
    <dbReference type="NCBI Taxonomy" id="2839662"/>
    <lineage>
        <taxon>Bacteria</taxon>
        <taxon>Bacillati</taxon>
        <taxon>Cyanobacteriota</taxon>
        <taxon>Cyanophyceae</taxon>
        <taxon>Oculatellales</taxon>
        <taxon>Oculatellaceae</taxon>
        <taxon>Pegethrix</taxon>
    </lineage>
</organism>
<reference evidence="2" key="2">
    <citation type="journal article" date="2022" name="Microbiol. Resour. Announc.">
        <title>Metagenome Sequencing to Explore Phylogenomics of Terrestrial Cyanobacteria.</title>
        <authorList>
            <person name="Ward R.D."/>
            <person name="Stajich J.E."/>
            <person name="Johansen J.R."/>
            <person name="Huntemann M."/>
            <person name="Clum A."/>
            <person name="Foster B."/>
            <person name="Foster B."/>
            <person name="Roux S."/>
            <person name="Palaniappan K."/>
            <person name="Varghese N."/>
            <person name="Mukherjee S."/>
            <person name="Reddy T.B.K."/>
            <person name="Daum C."/>
            <person name="Copeland A."/>
            <person name="Chen I.A."/>
            <person name="Ivanova N.N."/>
            <person name="Kyrpides N.C."/>
            <person name="Shapiro N."/>
            <person name="Eloe-Fadrosh E.A."/>
            <person name="Pietrasiak N."/>
        </authorList>
    </citation>
    <scope>NUCLEOTIDE SEQUENCE</scope>
    <source>
        <strain evidence="2">GSE-TBD4-15B</strain>
    </source>
</reference>
<feature type="transmembrane region" description="Helical" evidence="1">
    <location>
        <begin position="307"/>
        <end position="326"/>
    </location>
</feature>
<proteinExistence type="predicted"/>
<feature type="transmembrane region" description="Helical" evidence="1">
    <location>
        <begin position="181"/>
        <end position="203"/>
    </location>
</feature>
<feature type="transmembrane region" description="Helical" evidence="1">
    <location>
        <begin position="338"/>
        <end position="358"/>
    </location>
</feature>
<feature type="transmembrane region" description="Helical" evidence="1">
    <location>
        <begin position="21"/>
        <end position="38"/>
    </location>
</feature>
<reference evidence="2" key="1">
    <citation type="submission" date="2021-05" db="EMBL/GenBank/DDBJ databases">
        <authorList>
            <person name="Pietrasiak N."/>
            <person name="Ward R."/>
            <person name="Stajich J.E."/>
            <person name="Kurbessoian T."/>
        </authorList>
    </citation>
    <scope>NUCLEOTIDE SEQUENCE</scope>
    <source>
        <strain evidence="2">GSE-TBD4-15B</strain>
    </source>
</reference>
<gene>
    <name evidence="2" type="ORF">KME07_05425</name>
</gene>
<evidence type="ECO:0000256" key="1">
    <source>
        <dbReference type="SAM" id="Phobius"/>
    </source>
</evidence>
<feature type="transmembrane region" description="Helical" evidence="1">
    <location>
        <begin position="105"/>
        <end position="128"/>
    </location>
</feature>
<sequence length="591" mass="66357">MLATRLYQTLTAPPNRRQIQLWLGLSLLVSLLYSLPALQEAFKGEFVIQDDARQHVFWMRRFIDPALFPNDLIADYFQSVAPWGYSTLYWLFAQLGVDPVALSKLLPTLLGLIATGFCFGVGMQVLPLPIAGFATATLLNHNLWMRDDLVSATPGAFLYPIFLGFLYFLLRNSLIPCVITIALQGLFYPQSVFLSAGILLLRLRGWQFARSRISGRWAETRQMRLIAAGLGMAALVIGLYSLKSSEFGQAISLDTARAMPAFAPLGWSAFFSDSFVGFWICGKRSGMVPTEWCDLSKNAQEVFQPWLLLRFASIWLGLGLLLALRLPLAQRLTANLSILPQILITSISMFLLAHLLAFRLHLPNRYTEHSLRILLALAAGITLVILWERLFQFCLKLNQSHLPVAATIILAAALIFYPYSLLIDGDPFPVTGYFRGRQTALYEFLAKQPPETTVASLSEEANQIPSFAQRALYAGGEGFLLPYHPRYYEQMSQRLLAVIEAQYSPDLDSLKAFIRQSQVGFWLLDNESFQPDFANPKSYLKSVFDQFPAETAVIKTQIQAGLPSALSEVSGCIAWKNQQFRLLRAKCILRQ</sequence>
<keyword evidence="1" id="KW-0812">Transmembrane</keyword>
<evidence type="ECO:0000313" key="2">
    <source>
        <dbReference type="EMBL" id="MBW4464864.1"/>
    </source>
</evidence>
<dbReference type="EMBL" id="JAHHHV010000023">
    <property type="protein sequence ID" value="MBW4464864.1"/>
    <property type="molecule type" value="Genomic_DNA"/>
</dbReference>
<name>A0A951U3P0_9CYAN</name>
<accession>A0A951U3P0</accession>
<evidence type="ECO:0000313" key="3">
    <source>
        <dbReference type="Proteomes" id="UP000707356"/>
    </source>
</evidence>
<dbReference type="Proteomes" id="UP000707356">
    <property type="component" value="Unassembled WGS sequence"/>
</dbReference>
<dbReference type="AlphaFoldDB" id="A0A951U3P0"/>
<feature type="transmembrane region" description="Helical" evidence="1">
    <location>
        <begin position="402"/>
        <end position="422"/>
    </location>
</feature>
<feature type="transmembrane region" description="Helical" evidence="1">
    <location>
        <begin position="370"/>
        <end position="390"/>
    </location>
</feature>
<feature type="transmembrane region" description="Helical" evidence="1">
    <location>
        <begin position="224"/>
        <end position="242"/>
    </location>
</feature>
<protein>
    <submittedName>
        <fullName evidence="2">Uncharacterized protein</fullName>
    </submittedName>
</protein>
<keyword evidence="1" id="KW-0472">Membrane</keyword>
<keyword evidence="1" id="KW-1133">Transmembrane helix</keyword>